<evidence type="ECO:0000256" key="6">
    <source>
        <dbReference type="ARBA" id="ARBA00023306"/>
    </source>
</evidence>
<dbReference type="InterPro" id="IPR026000">
    <property type="entry name" value="Apc5_dom"/>
</dbReference>
<sequence length="738" mass="85578">MFEILPYHIPCSIYIRLIVSQTSGKSWESPEVSPEHQRKLLLQALKLVRSTQLSWIQFQQEIRKVMNGDLLAMFLKEVHDLQDIDCLCETVKSLENLFSTDSIMRSSILGLFLRKNILVLKKMSFQKISLFFKSLENYLSIDKLHRDICYQSSSQLHTKACYADSENTDFLKHFSSNFFDNDKIAFDDSFLISKNKVERFISQQTHFLLSNEIKALTPEKLKDSCTKIQKIYPDISDIHFLNFLNYLRLSETECATKFLQLYFDFKVFEDERKENSEIEKHQMKFKRFRYCALTLGIMHCYHGNYNESLISLEEAVRMAQETNDEKCLQHALFWLKVVEEETNPGKSKFSDIKDCFIENKDEGDAFELKLIKKLGVLHCYKEKVYEGKISPSILISKVSQILCTMPSMMDVAGLALSAFICFFGFNLVASSLCQFSLLLSKTNIYSQSDENLVLSLCQLANHHFIQGFYSEAKCIIHFASTQITLYNRNQKTIEFCTLQIDFQQCIYERKMDSIKEIIKKLSFIDCFESQYMIAVVNILNGSFMKAFEEINDLLSKFSLKSKLPLLKGKVNLLLVELLMASSSSIALTKLCQLITFSDKYYLTGLKIDAQICLAHWYITTKLYKKAKVSLEQMSLQILSNGTCFQKGAFIFLQAQCKLLEHFSTVIESKSQLLDIVSMLDKSLTYFTRANIVAKKRDVLYTLSIVYHHLGYIQDRNYTAKLYRALNEKIKGFTDMICF</sequence>
<organism evidence="8 9">
    <name type="scientific">Hydra vulgaris</name>
    <name type="common">Hydra</name>
    <name type="synonym">Hydra attenuata</name>
    <dbReference type="NCBI Taxonomy" id="6087"/>
    <lineage>
        <taxon>Eukaryota</taxon>
        <taxon>Metazoa</taxon>
        <taxon>Cnidaria</taxon>
        <taxon>Hydrozoa</taxon>
        <taxon>Hydroidolina</taxon>
        <taxon>Anthoathecata</taxon>
        <taxon>Aplanulata</taxon>
        <taxon>Hydridae</taxon>
        <taxon>Hydra</taxon>
    </lineage>
</organism>
<dbReference type="PANTHER" id="PTHR12830">
    <property type="entry name" value="ANAPHASE-PROMOTING COMPLEX SUBUNIT 5"/>
    <property type="match status" value="1"/>
</dbReference>
<evidence type="ECO:0000259" key="7">
    <source>
        <dbReference type="Pfam" id="PF12862"/>
    </source>
</evidence>
<accession>A0ABM4B895</accession>
<keyword evidence="4" id="KW-0498">Mitosis</keyword>
<dbReference type="CDD" id="cd16270">
    <property type="entry name" value="Apc5_N"/>
    <property type="match status" value="1"/>
</dbReference>
<dbReference type="PANTHER" id="PTHR12830:SF9">
    <property type="entry name" value="ANAPHASE-PROMOTING COMPLEX SUBUNIT 5"/>
    <property type="match status" value="1"/>
</dbReference>
<evidence type="ECO:0000256" key="4">
    <source>
        <dbReference type="ARBA" id="ARBA00022776"/>
    </source>
</evidence>
<dbReference type="RefSeq" id="XP_065645096.1">
    <property type="nucleotide sequence ID" value="XM_065789024.1"/>
</dbReference>
<proteinExistence type="inferred from homology"/>
<dbReference type="GeneID" id="101235736"/>
<comment type="similarity">
    <text evidence="1">Belongs to the APC5 family.</text>
</comment>
<evidence type="ECO:0000256" key="2">
    <source>
        <dbReference type="ARBA" id="ARBA00016066"/>
    </source>
</evidence>
<evidence type="ECO:0000313" key="8">
    <source>
        <dbReference type="Proteomes" id="UP001652625"/>
    </source>
</evidence>
<keyword evidence="6" id="KW-0131">Cell cycle</keyword>
<evidence type="ECO:0000256" key="1">
    <source>
        <dbReference type="ARBA" id="ARBA00007450"/>
    </source>
</evidence>
<keyword evidence="8" id="KW-1185">Reference proteome</keyword>
<keyword evidence="3" id="KW-0132">Cell division</keyword>
<name>A0ABM4B895_HYDVU</name>
<keyword evidence="5" id="KW-0833">Ubl conjugation pathway</keyword>
<dbReference type="Proteomes" id="UP001652625">
    <property type="component" value="Chromosome 01"/>
</dbReference>
<protein>
    <recommendedName>
        <fullName evidence="2">Anaphase-promoting complex subunit 5</fullName>
    </recommendedName>
</protein>
<dbReference type="InterPro" id="IPR037679">
    <property type="entry name" value="Apc5"/>
</dbReference>
<gene>
    <name evidence="9" type="primary">LOC101235736</name>
</gene>
<feature type="domain" description="Anaphase-promoting complex subunit 5" evidence="7">
    <location>
        <begin position="239"/>
        <end position="339"/>
    </location>
</feature>
<reference evidence="8" key="1">
    <citation type="submission" date="2025-05" db="UniProtKB">
        <authorList>
            <consortium name="RefSeq"/>
        </authorList>
    </citation>
    <scope>NUCLEOTIDE SEQUENCE [LARGE SCALE GENOMIC DNA]</scope>
</reference>
<reference evidence="9" key="2">
    <citation type="submission" date="2025-08" db="UniProtKB">
        <authorList>
            <consortium name="RefSeq"/>
        </authorList>
    </citation>
    <scope>IDENTIFICATION</scope>
</reference>
<dbReference type="Pfam" id="PF12862">
    <property type="entry name" value="ANAPC5"/>
    <property type="match status" value="1"/>
</dbReference>
<evidence type="ECO:0000256" key="3">
    <source>
        <dbReference type="ARBA" id="ARBA00022618"/>
    </source>
</evidence>
<evidence type="ECO:0000256" key="5">
    <source>
        <dbReference type="ARBA" id="ARBA00022786"/>
    </source>
</evidence>
<evidence type="ECO:0000313" key="9">
    <source>
        <dbReference type="RefSeq" id="XP_065645096.1"/>
    </source>
</evidence>